<dbReference type="Gene3D" id="3.40.50.1820">
    <property type="entry name" value="alpha/beta hydrolase"/>
    <property type="match status" value="1"/>
</dbReference>
<dbReference type="GO" id="GO:0006508">
    <property type="term" value="P:proteolysis"/>
    <property type="evidence" value="ECO:0007669"/>
    <property type="project" value="InterPro"/>
</dbReference>
<evidence type="ECO:0000313" key="3">
    <source>
        <dbReference type="Proteomes" id="UP000295210"/>
    </source>
</evidence>
<evidence type="ECO:0000256" key="1">
    <source>
        <dbReference type="SAM" id="SignalP"/>
    </source>
</evidence>
<dbReference type="Proteomes" id="UP000295210">
    <property type="component" value="Unassembled WGS sequence"/>
</dbReference>
<keyword evidence="3" id="KW-1185">Reference proteome</keyword>
<dbReference type="InterPro" id="IPR029058">
    <property type="entry name" value="AB_hydrolase_fold"/>
</dbReference>
<comment type="caution">
    <text evidence="2">The sequence shown here is derived from an EMBL/GenBank/DDBJ whole genome shotgun (WGS) entry which is preliminary data.</text>
</comment>
<dbReference type="RefSeq" id="WP_131997997.1">
    <property type="nucleotide sequence ID" value="NZ_SMGK01000005.1"/>
</dbReference>
<dbReference type="GO" id="GO:0004185">
    <property type="term" value="F:serine-type carboxypeptidase activity"/>
    <property type="evidence" value="ECO:0007669"/>
    <property type="project" value="InterPro"/>
</dbReference>
<gene>
    <name evidence="2" type="ORF">C7378_2826</name>
</gene>
<keyword evidence="1" id="KW-0732">Signal</keyword>
<proteinExistence type="predicted"/>
<reference evidence="2 3" key="1">
    <citation type="submission" date="2019-03" db="EMBL/GenBank/DDBJ databases">
        <title>Genomic Encyclopedia of Type Strains, Phase IV (KMG-IV): sequencing the most valuable type-strain genomes for metagenomic binning, comparative biology and taxonomic classification.</title>
        <authorList>
            <person name="Goeker M."/>
        </authorList>
    </citation>
    <scope>NUCLEOTIDE SEQUENCE [LARGE SCALE GENOMIC DNA]</scope>
    <source>
        <strain evidence="2 3">DSM 103428</strain>
    </source>
</reference>
<feature type="chain" id="PRO_5020959288" evidence="1">
    <location>
        <begin position="19"/>
        <end position="506"/>
    </location>
</feature>
<keyword evidence="2" id="KW-0645">Protease</keyword>
<dbReference type="AlphaFoldDB" id="A0A4R1L3B1"/>
<dbReference type="SUPFAM" id="SSF53474">
    <property type="entry name" value="alpha/beta-Hydrolases"/>
    <property type="match status" value="1"/>
</dbReference>
<organism evidence="2 3">
    <name type="scientific">Acidipila rosea</name>
    <dbReference type="NCBI Taxonomy" id="768535"/>
    <lineage>
        <taxon>Bacteria</taxon>
        <taxon>Pseudomonadati</taxon>
        <taxon>Acidobacteriota</taxon>
        <taxon>Terriglobia</taxon>
        <taxon>Terriglobales</taxon>
        <taxon>Acidobacteriaceae</taxon>
        <taxon>Acidipila</taxon>
    </lineage>
</organism>
<feature type="signal peptide" evidence="1">
    <location>
        <begin position="1"/>
        <end position="18"/>
    </location>
</feature>
<keyword evidence="2" id="KW-0378">Hydrolase</keyword>
<evidence type="ECO:0000313" key="2">
    <source>
        <dbReference type="EMBL" id="TCK71547.1"/>
    </source>
</evidence>
<dbReference type="OrthoDB" id="9770107at2"/>
<keyword evidence="2" id="KW-0121">Carboxypeptidase</keyword>
<dbReference type="Pfam" id="PF00450">
    <property type="entry name" value="Peptidase_S10"/>
    <property type="match status" value="1"/>
</dbReference>
<sequence>MKSIYLLALCLLAAPAFSQTAPHEPEKPAAAPAPAMTVEKPSVTHHKIVAHGKTLSYTATAGRLPIRNEKGDIEAEMFYVAYTLDGAEGKRPLTFAFNGGPGSATVWLHMGAFGPKRVKMLPNGFMPPPPYQLEDNQDTWLDKSDLVFVDAIGTGYSRPATPELGKKFWSVKGDVAAFGEFIRLYLQQNSRWTSPLYLAGESYGTTRAAGLSGYLVDHGIALNGIVLISTVMQFQTLEFDRGNDQPYALILPTYAMIADYHKKLAAGVGDDPVALRHEVEQWVTNDYTVALQKGDSLTAAERDAVAEKLARYTGLPKQYILEKNLRIDLSAFDTELMRSDNKIIGRLDGRFTGTSLDQTSQEPDYDPSESAIRPPYTSLFGDYVKQELGYETDLTYYILGGGVKGWDFNDEQREGGYPDTSESLQKAFAKNPYMRVFVAEGNYDCATPYFAVDYTLDHMGLTPEEHSHITRDHFEAGHMVYIDQSSLDRLKKDVDSFYDTTAHPTR</sequence>
<dbReference type="InterPro" id="IPR001563">
    <property type="entry name" value="Peptidase_S10"/>
</dbReference>
<name>A0A4R1L3B1_9BACT</name>
<dbReference type="EMBL" id="SMGK01000005">
    <property type="protein sequence ID" value="TCK71547.1"/>
    <property type="molecule type" value="Genomic_DNA"/>
</dbReference>
<protein>
    <submittedName>
        <fullName evidence="2">Carboxypeptidase C (Cathepsin A)</fullName>
    </submittedName>
</protein>
<accession>A0A4R1L3B1</accession>